<comment type="similarity">
    <text evidence="1">Belongs to the disease resistance NB-LRR family.</text>
</comment>
<dbReference type="Gene3D" id="1.10.10.10">
    <property type="entry name" value="Winged helix-like DNA-binding domain superfamily/Winged helix DNA-binding domain"/>
    <property type="match status" value="1"/>
</dbReference>
<evidence type="ECO:0000313" key="12">
    <source>
        <dbReference type="Proteomes" id="UP001497457"/>
    </source>
</evidence>
<accession>A0ABC9FPR8</accession>
<keyword evidence="4" id="KW-0547">Nucleotide-binding</keyword>
<dbReference type="PANTHER" id="PTHR23155">
    <property type="entry name" value="DISEASE RESISTANCE PROTEIN RP"/>
    <property type="match status" value="1"/>
</dbReference>
<feature type="domain" description="NB-ARC" evidence="7">
    <location>
        <begin position="431"/>
        <end position="595"/>
    </location>
</feature>
<dbReference type="Pfam" id="PF23598">
    <property type="entry name" value="LRR_14"/>
    <property type="match status" value="1"/>
</dbReference>
<name>A0ABC9FPR8_9POAL</name>
<dbReference type="PRINTS" id="PR00364">
    <property type="entry name" value="DISEASERSIST"/>
</dbReference>
<keyword evidence="6" id="KW-0175">Coiled coil</keyword>
<evidence type="ECO:0000256" key="1">
    <source>
        <dbReference type="ARBA" id="ARBA00008894"/>
    </source>
</evidence>
<dbReference type="Gene3D" id="1.10.8.430">
    <property type="entry name" value="Helical domain of apoptotic protease-activating factors"/>
    <property type="match status" value="1"/>
</dbReference>
<dbReference type="GO" id="GO:0042742">
    <property type="term" value="P:defense response to bacterium"/>
    <property type="evidence" value="ECO:0007669"/>
    <property type="project" value="UniProtKB-ARBA"/>
</dbReference>
<dbReference type="GO" id="GO:0002758">
    <property type="term" value="P:innate immune response-activating signaling pathway"/>
    <property type="evidence" value="ECO:0007669"/>
    <property type="project" value="UniProtKB-ARBA"/>
</dbReference>
<evidence type="ECO:0000256" key="3">
    <source>
        <dbReference type="ARBA" id="ARBA00022737"/>
    </source>
</evidence>
<dbReference type="FunFam" id="1.10.10.10:FF:000322">
    <property type="entry name" value="Probable disease resistance protein At1g63360"/>
    <property type="match status" value="1"/>
</dbReference>
<dbReference type="InterPro" id="IPR032675">
    <property type="entry name" value="LRR_dom_sf"/>
</dbReference>
<dbReference type="Pfam" id="PF23559">
    <property type="entry name" value="WHD_DRP"/>
    <property type="match status" value="1"/>
</dbReference>
<keyword evidence="12" id="KW-1185">Reference proteome</keyword>
<dbReference type="InterPro" id="IPR027417">
    <property type="entry name" value="P-loop_NTPase"/>
</dbReference>
<dbReference type="Gene3D" id="3.80.10.10">
    <property type="entry name" value="Ribonuclease Inhibitor"/>
    <property type="match status" value="1"/>
</dbReference>
<evidence type="ECO:0000259" key="9">
    <source>
        <dbReference type="Pfam" id="PF23559"/>
    </source>
</evidence>
<evidence type="ECO:0000256" key="6">
    <source>
        <dbReference type="ARBA" id="ARBA00023054"/>
    </source>
</evidence>
<dbReference type="Pfam" id="PF18052">
    <property type="entry name" value="Rx_N"/>
    <property type="match status" value="1"/>
</dbReference>
<feature type="domain" description="Disease resistance N-terminal" evidence="8">
    <location>
        <begin position="13"/>
        <end position="94"/>
    </location>
</feature>
<dbReference type="SUPFAM" id="SSF52047">
    <property type="entry name" value="RNI-like"/>
    <property type="match status" value="1"/>
</dbReference>
<evidence type="ECO:0000259" key="7">
    <source>
        <dbReference type="Pfam" id="PF00931"/>
    </source>
</evidence>
<evidence type="ECO:0000256" key="4">
    <source>
        <dbReference type="ARBA" id="ARBA00022741"/>
    </source>
</evidence>
<dbReference type="CDD" id="cd14798">
    <property type="entry name" value="RX-CC_like"/>
    <property type="match status" value="1"/>
</dbReference>
<feature type="domain" description="Disease resistance protein winged helix" evidence="9">
    <location>
        <begin position="683"/>
        <end position="755"/>
    </location>
</feature>
<keyword evidence="2" id="KW-0433">Leucine-rich repeat</keyword>
<keyword evidence="3" id="KW-0677">Repeat</keyword>
<evidence type="ECO:0000259" key="10">
    <source>
        <dbReference type="Pfam" id="PF23598"/>
    </source>
</evidence>
<gene>
    <name evidence="11" type="ORF">URODEC1_LOCUS107447</name>
</gene>
<dbReference type="InterPro" id="IPR058922">
    <property type="entry name" value="WHD_DRP"/>
</dbReference>
<sequence>MEATGLSLGKSALNGALGYAKSAITQEVALQLGVQRDHAFIRDELEMMLSFLMAAHEEQEDHKVVKTWVKQVRNVAYDVEDCLQDFTVRLGKPSWWCFIRTMVDRHRVATRMKELRARVEDVSQRNVRYRLIKGTEPKPATGSGPSSISSATMFGTEEARRQKDKAKVDLSQLINEGGEDLRVISVWGTSGLLGQTVVIKGVYDDLKRSKKFELYAWIRIVRPFNPLEFVQCIMRQFYRTSFEEVGKIQEKSNIGAQVLKKMGVMRQGELLEAFSEYVDEKRYLIVLNDLSTIEEWDCIREYLPNNNKGSRIIVSSEQGEVARICVGQESVMSDLKQPSVYQSMFAFYDKVYQNGTKLTKQGSSSNESIIITTNNSLVPSDEILGNRYQDVEILGNHNEEIAGKSLTRTGTIASALEESLLIGREKEKYGIINLISSQDIQQLKVISVWGMGGLGKTTLVKEVYQSPNLSGLFHKRACITIMRPFIFKEVIKSIAMQLDAASSNWKEYNIEELDKLLEGKSCLIVLDDLSSVEEWDMIIPSLSKMGNTSRIIVTTREENIAKHCSVKTENIYKLKVLEYKDAFDLFTKKVFNKEATNLDNYPGLVEEAELILKRCNGLPLAIVTIGGFLAKQPKTSVVWKKLNEHLSAELEMNPELGIIKAILMKSYDGLPYHLKSCFLYFSIFPEDYNISRRRMVHRWNAEGYSSDVRGKSMGKVADSYFMELIDRSMILPAKESIGSRKGISSCKLHDLMREISISKAMEENLVFRMEEGCSSNTQGTIRHLAISSNWEGDQSEFEDTVDLSRIRSLTVFGKWKPFYISNKMRLLQKIMEMEDDDDDSLNRRDVCAFMCCVAFPFIARLADPGGVVVPRGLRKLKALRTLGVVNIAQRKPILQDMKRLTRLNKLSVTGINKKNCQEFCSTLEHLSHLESLSVGNSREWAGLRGCLDDLRSPPKNLQSLKLVGSLGKLPEWIAGLQNLVKLKLRRTRLTDVDGTVQVLGKLPNLAIIRLLTWSFRAEEPRCFTSRQEAFPSLTVLELKLGNGIRSVEFEQGTAPRLELLCSNDSISFSGLSFLQSLKEVLIDKPCYSEESVEDMRAQLTRNPNKPVLKFE</sequence>
<dbReference type="Proteomes" id="UP001497457">
    <property type="component" value="Chromosome 7b"/>
</dbReference>
<feature type="domain" description="Disease resistance R13L4/SHOC-2-like LRR" evidence="10">
    <location>
        <begin position="866"/>
        <end position="1106"/>
    </location>
</feature>
<dbReference type="InterPro" id="IPR038005">
    <property type="entry name" value="RX-like_CC"/>
</dbReference>
<dbReference type="InterPro" id="IPR002182">
    <property type="entry name" value="NB-ARC"/>
</dbReference>
<dbReference type="InterPro" id="IPR042197">
    <property type="entry name" value="Apaf_helical"/>
</dbReference>
<dbReference type="InterPro" id="IPR055414">
    <property type="entry name" value="LRR_R13L4/SHOC2-like"/>
</dbReference>
<dbReference type="SUPFAM" id="SSF52540">
    <property type="entry name" value="P-loop containing nucleoside triphosphate hydrolases"/>
    <property type="match status" value="2"/>
</dbReference>
<proteinExistence type="inferred from homology"/>
<dbReference type="GO" id="GO:0009626">
    <property type="term" value="P:plant-type hypersensitive response"/>
    <property type="evidence" value="ECO:0007669"/>
    <property type="project" value="UniProtKB-ARBA"/>
</dbReference>
<dbReference type="Gene3D" id="1.20.5.4130">
    <property type="match status" value="1"/>
</dbReference>
<dbReference type="PANTHER" id="PTHR23155:SF1114">
    <property type="entry name" value="OS02G0475500 PROTEIN"/>
    <property type="match status" value="1"/>
</dbReference>
<evidence type="ECO:0000259" key="8">
    <source>
        <dbReference type="Pfam" id="PF18052"/>
    </source>
</evidence>
<evidence type="ECO:0000313" key="11">
    <source>
        <dbReference type="EMBL" id="CAL5079086.1"/>
    </source>
</evidence>
<dbReference type="Gene3D" id="3.40.50.300">
    <property type="entry name" value="P-loop containing nucleotide triphosphate hydrolases"/>
    <property type="match status" value="2"/>
</dbReference>
<dbReference type="InterPro" id="IPR036388">
    <property type="entry name" value="WH-like_DNA-bd_sf"/>
</dbReference>
<dbReference type="Pfam" id="PF00931">
    <property type="entry name" value="NB-ARC"/>
    <property type="match status" value="2"/>
</dbReference>
<evidence type="ECO:0000256" key="5">
    <source>
        <dbReference type="ARBA" id="ARBA00022821"/>
    </source>
</evidence>
<keyword evidence="5" id="KW-0611">Plant defense</keyword>
<dbReference type="EMBL" id="OZ075117">
    <property type="protein sequence ID" value="CAL5079086.1"/>
    <property type="molecule type" value="Genomic_DNA"/>
</dbReference>
<protein>
    <submittedName>
        <fullName evidence="11">Uncharacterized protein</fullName>
    </submittedName>
</protein>
<reference evidence="11" key="1">
    <citation type="submission" date="2024-10" db="EMBL/GenBank/DDBJ databases">
        <authorList>
            <person name="Ryan C."/>
        </authorList>
    </citation>
    <scope>NUCLEOTIDE SEQUENCE [LARGE SCALE GENOMIC DNA]</scope>
</reference>
<evidence type="ECO:0000256" key="2">
    <source>
        <dbReference type="ARBA" id="ARBA00022614"/>
    </source>
</evidence>
<dbReference type="GO" id="GO:0000166">
    <property type="term" value="F:nucleotide binding"/>
    <property type="evidence" value="ECO:0007669"/>
    <property type="project" value="UniProtKB-KW"/>
</dbReference>
<feature type="domain" description="NB-ARC" evidence="7">
    <location>
        <begin position="172"/>
        <end position="330"/>
    </location>
</feature>
<dbReference type="AlphaFoldDB" id="A0ABC9FPR8"/>
<dbReference type="InterPro" id="IPR041118">
    <property type="entry name" value="Rx_N"/>
</dbReference>
<organism evidence="11 12">
    <name type="scientific">Urochloa decumbens</name>
    <dbReference type="NCBI Taxonomy" id="240449"/>
    <lineage>
        <taxon>Eukaryota</taxon>
        <taxon>Viridiplantae</taxon>
        <taxon>Streptophyta</taxon>
        <taxon>Embryophyta</taxon>
        <taxon>Tracheophyta</taxon>
        <taxon>Spermatophyta</taxon>
        <taxon>Magnoliopsida</taxon>
        <taxon>Liliopsida</taxon>
        <taxon>Poales</taxon>
        <taxon>Poaceae</taxon>
        <taxon>PACMAD clade</taxon>
        <taxon>Panicoideae</taxon>
        <taxon>Panicodae</taxon>
        <taxon>Paniceae</taxon>
        <taxon>Melinidinae</taxon>
        <taxon>Urochloa</taxon>
    </lineage>
</organism>
<dbReference type="InterPro" id="IPR044974">
    <property type="entry name" value="Disease_R_plants"/>
</dbReference>